<sequence>MQNFSNMSPKGFRNSELGSDENDTSMASETPNTLRRSSRVPVVKRDAQAEAAASPAPALRIPKRGPNPDSHEFTIQMLLKLPGFDFGGVAWVFPVSQKDLVGLLGAQYQLDGHKKPLPAKNQSIVAHRVADVIEACIDEWLDNWQDGPLRSAFWDNAAERLRCKLQYWSRLEPTASQVYKICMRYTAAWDPNGRGCTQEDDFWGFRLGDLTWGSNAARDFFEDINDTENDYGPIQAARGMKAATAGANSRIRVAAGSPARAISEGSSENGGRSVGTEEPVPQDPRVARRDGADNTITVYGPRRSDDGDEVGVKVKATRGQCVADRLLVTFHNLDLKGKGKDKDNGKTSETNKDDEACEMGVDG</sequence>
<feature type="compositionally biased region" description="Polar residues" evidence="1">
    <location>
        <begin position="24"/>
        <end position="35"/>
    </location>
</feature>
<dbReference type="Proteomes" id="UP000284375">
    <property type="component" value="Unassembled WGS sequence"/>
</dbReference>
<gene>
    <name evidence="2" type="ORF">VSDG_01544</name>
</gene>
<dbReference type="AlphaFoldDB" id="A0A423WIL1"/>
<reference evidence="2 3" key="1">
    <citation type="submission" date="2015-09" db="EMBL/GenBank/DDBJ databases">
        <title>Host preference determinants of Valsa canker pathogens revealed by comparative genomics.</title>
        <authorList>
            <person name="Yin Z."/>
            <person name="Huang L."/>
        </authorList>
    </citation>
    <scope>NUCLEOTIDE SEQUENCE [LARGE SCALE GENOMIC DNA]</scope>
    <source>
        <strain evidence="2 3">YSFL</strain>
    </source>
</reference>
<evidence type="ECO:0000256" key="1">
    <source>
        <dbReference type="SAM" id="MobiDB-lite"/>
    </source>
</evidence>
<comment type="caution">
    <text evidence="2">The sequence shown here is derived from an EMBL/GenBank/DDBJ whole genome shotgun (WGS) entry which is preliminary data.</text>
</comment>
<protein>
    <submittedName>
        <fullName evidence="2">Uncharacterized protein</fullName>
    </submittedName>
</protein>
<organism evidence="2 3">
    <name type="scientific">Cytospora chrysosperma</name>
    <name type="common">Cytospora canker fungus</name>
    <name type="synonym">Sphaeria chrysosperma</name>
    <dbReference type="NCBI Taxonomy" id="252740"/>
    <lineage>
        <taxon>Eukaryota</taxon>
        <taxon>Fungi</taxon>
        <taxon>Dikarya</taxon>
        <taxon>Ascomycota</taxon>
        <taxon>Pezizomycotina</taxon>
        <taxon>Sordariomycetes</taxon>
        <taxon>Sordariomycetidae</taxon>
        <taxon>Diaporthales</taxon>
        <taxon>Cytosporaceae</taxon>
        <taxon>Cytospora</taxon>
    </lineage>
</organism>
<keyword evidence="3" id="KW-1185">Reference proteome</keyword>
<name>A0A423WIL1_CYTCH</name>
<feature type="compositionally biased region" description="Low complexity" evidence="1">
    <location>
        <begin position="49"/>
        <end position="58"/>
    </location>
</feature>
<feature type="region of interest" description="Disordered" evidence="1">
    <location>
        <begin position="333"/>
        <end position="363"/>
    </location>
</feature>
<evidence type="ECO:0000313" key="3">
    <source>
        <dbReference type="Proteomes" id="UP000284375"/>
    </source>
</evidence>
<proteinExistence type="predicted"/>
<feature type="compositionally biased region" description="Basic and acidic residues" evidence="1">
    <location>
        <begin position="333"/>
        <end position="354"/>
    </location>
</feature>
<feature type="region of interest" description="Disordered" evidence="1">
    <location>
        <begin position="255"/>
        <end position="310"/>
    </location>
</feature>
<dbReference type="EMBL" id="LJZO01000003">
    <property type="protein sequence ID" value="ROW03254.1"/>
    <property type="molecule type" value="Genomic_DNA"/>
</dbReference>
<feature type="region of interest" description="Disordered" evidence="1">
    <location>
        <begin position="1"/>
        <end position="67"/>
    </location>
</feature>
<accession>A0A423WIL1</accession>
<evidence type="ECO:0000313" key="2">
    <source>
        <dbReference type="EMBL" id="ROW03254.1"/>
    </source>
</evidence>
<dbReference type="OrthoDB" id="5238261at2759"/>